<evidence type="ECO:0000256" key="2">
    <source>
        <dbReference type="ARBA" id="ARBA00023125"/>
    </source>
</evidence>
<keyword evidence="1" id="KW-0805">Transcription regulation</keyword>
<dbReference type="InterPro" id="IPR046532">
    <property type="entry name" value="DUF6597"/>
</dbReference>
<organism evidence="5 6">
    <name type="scientific">Lunatimonas lonarensis</name>
    <dbReference type="NCBI Taxonomy" id="1232681"/>
    <lineage>
        <taxon>Bacteria</taxon>
        <taxon>Pseudomonadati</taxon>
        <taxon>Bacteroidota</taxon>
        <taxon>Cytophagia</taxon>
        <taxon>Cytophagales</taxon>
        <taxon>Cyclobacteriaceae</taxon>
    </lineage>
</organism>
<dbReference type="STRING" id="1232681.ADIS_0509"/>
<evidence type="ECO:0000259" key="4">
    <source>
        <dbReference type="PROSITE" id="PS01124"/>
    </source>
</evidence>
<keyword evidence="2" id="KW-0238">DNA-binding</keyword>
<sequence>MHNLTFFPVHPSLRPYVSGYMLFEHDFLVPDRPIFSPKGTAALTIPIDVSEGNFLAYPTPLDRHYFEAGVPLLFGQMSRVGYASTLGRFKLFIIVLTPTGLFHFLGRPVDKLTDKIVDLEQLGLSGVKEQLRTLFASSQCPKGWAMGLDALLSDWFLRRGAQKQHLDVSSICDEIIRLKGNLSLDGQLCGGRVSKRTFQIHFKQQVGISPKLFCRIVRFNALIDAMHAAEKFDLLELVVAHGYTDRSHLHKDFKDFSALTPRQYLRTHFEINQRVERVLVKNRGRFSNDS</sequence>
<accession>R7ZXN2</accession>
<keyword evidence="6" id="KW-1185">Reference proteome</keyword>
<name>R7ZXN2_9BACT</name>
<dbReference type="InterPro" id="IPR018060">
    <property type="entry name" value="HTH_AraC"/>
</dbReference>
<dbReference type="Pfam" id="PF12833">
    <property type="entry name" value="HTH_18"/>
    <property type="match status" value="1"/>
</dbReference>
<dbReference type="SMART" id="SM00342">
    <property type="entry name" value="HTH_ARAC"/>
    <property type="match status" value="1"/>
</dbReference>
<dbReference type="PROSITE" id="PS01124">
    <property type="entry name" value="HTH_ARAC_FAMILY_2"/>
    <property type="match status" value="1"/>
</dbReference>
<dbReference type="GO" id="GO:0003700">
    <property type="term" value="F:DNA-binding transcription factor activity"/>
    <property type="evidence" value="ECO:0007669"/>
    <property type="project" value="InterPro"/>
</dbReference>
<comment type="caution">
    <text evidence="5">The sequence shown here is derived from an EMBL/GenBank/DDBJ whole genome shotgun (WGS) entry which is preliminary data.</text>
</comment>
<dbReference type="PANTHER" id="PTHR46796">
    <property type="entry name" value="HTH-TYPE TRANSCRIPTIONAL ACTIVATOR RHAS-RELATED"/>
    <property type="match status" value="1"/>
</dbReference>
<dbReference type="EMBL" id="AQHR01000021">
    <property type="protein sequence ID" value="EON78916.1"/>
    <property type="molecule type" value="Genomic_DNA"/>
</dbReference>
<keyword evidence="3" id="KW-0804">Transcription</keyword>
<dbReference type="Pfam" id="PF20240">
    <property type="entry name" value="DUF6597"/>
    <property type="match status" value="1"/>
</dbReference>
<feature type="domain" description="HTH araC/xylS-type" evidence="4">
    <location>
        <begin position="193"/>
        <end position="267"/>
    </location>
</feature>
<dbReference type="InterPro" id="IPR050204">
    <property type="entry name" value="AraC_XylS_family_regulators"/>
</dbReference>
<protein>
    <submittedName>
        <fullName evidence="5">Transcriptional regulator, AraC family</fullName>
    </submittedName>
</protein>
<dbReference type="RefSeq" id="WP_010852658.1">
    <property type="nucleotide sequence ID" value="NZ_AQHR01000021.1"/>
</dbReference>
<evidence type="ECO:0000313" key="5">
    <source>
        <dbReference type="EMBL" id="EON78916.1"/>
    </source>
</evidence>
<dbReference type="Gene3D" id="1.10.10.60">
    <property type="entry name" value="Homeodomain-like"/>
    <property type="match status" value="1"/>
</dbReference>
<dbReference type="OrthoDB" id="635259at2"/>
<evidence type="ECO:0000256" key="1">
    <source>
        <dbReference type="ARBA" id="ARBA00023015"/>
    </source>
</evidence>
<gene>
    <name evidence="5" type="ORF">ADIS_0509</name>
</gene>
<dbReference type="GO" id="GO:0043565">
    <property type="term" value="F:sequence-specific DNA binding"/>
    <property type="evidence" value="ECO:0007669"/>
    <property type="project" value="InterPro"/>
</dbReference>
<dbReference type="PANTHER" id="PTHR46796:SF13">
    <property type="entry name" value="HTH-TYPE TRANSCRIPTIONAL ACTIVATOR RHAS"/>
    <property type="match status" value="1"/>
</dbReference>
<reference evidence="5 6" key="1">
    <citation type="submission" date="2013-02" db="EMBL/GenBank/DDBJ databases">
        <title>A novel strain isolated from Lonar lake, Maharashtra, India.</title>
        <authorList>
            <person name="Singh A."/>
        </authorList>
    </citation>
    <scope>NUCLEOTIDE SEQUENCE [LARGE SCALE GENOMIC DNA]</scope>
    <source>
        <strain evidence="5 6">AK24</strain>
    </source>
</reference>
<proteinExistence type="predicted"/>
<evidence type="ECO:0000313" key="6">
    <source>
        <dbReference type="Proteomes" id="UP000013909"/>
    </source>
</evidence>
<dbReference type="AlphaFoldDB" id="R7ZXN2"/>
<evidence type="ECO:0000256" key="3">
    <source>
        <dbReference type="ARBA" id="ARBA00023163"/>
    </source>
</evidence>
<dbReference type="Proteomes" id="UP000013909">
    <property type="component" value="Unassembled WGS sequence"/>
</dbReference>